<dbReference type="OrthoDB" id="978447at2"/>
<reference evidence="3" key="1">
    <citation type="submission" date="2018-08" db="EMBL/GenBank/DDBJ databases">
        <authorList>
            <person name="Grouzdev D.S."/>
            <person name="Krutkina M.S."/>
        </authorList>
    </citation>
    <scope>NUCLEOTIDE SEQUENCE [LARGE SCALE GENOMIC DNA]</scope>
    <source>
        <strain evidence="3">4-11</strain>
    </source>
</reference>
<dbReference type="EMBL" id="QUWK01000011">
    <property type="protein sequence ID" value="RFU94272.1"/>
    <property type="molecule type" value="Genomic_DNA"/>
</dbReference>
<sequence length="220" mass="24106">MKRVALIHTVRPVLGSFPELLENVVGQKLKIHNMLDDFLASDPAEIGYFSLENRKRLFNDLQSCELTKPDVIVVTCSTLTPAVQLIRPFINVPVVAIDDAMAEKAVRIGKKIKVVATAMSTLEPTISKLKQEAAIAGTEIEVDAEDNEPAYTAMRAGDMETHNRLVLEMIKQVKGYDCIVLAQASMGHLQEEAEKLAGVPVLASPVLCCQKVKKILEGEV</sequence>
<gene>
    <name evidence="2" type="ORF">DYP60_10845</name>
</gene>
<name>A0A372MES4_9SPIR</name>
<evidence type="ECO:0000313" key="3">
    <source>
        <dbReference type="Proteomes" id="UP000264002"/>
    </source>
</evidence>
<dbReference type="AlphaFoldDB" id="A0A372MES4"/>
<proteinExistence type="inferred from homology"/>
<evidence type="ECO:0000256" key="1">
    <source>
        <dbReference type="ARBA" id="ARBA00038414"/>
    </source>
</evidence>
<comment type="caution">
    <text evidence="2">The sequence shown here is derived from an EMBL/GenBank/DDBJ whole genome shotgun (WGS) entry which is preliminary data.</text>
</comment>
<reference evidence="2 3" key="2">
    <citation type="submission" date="2018-09" db="EMBL/GenBank/DDBJ databases">
        <title>Genome of Sphaerochaeta halotolerans strain 4-11.</title>
        <authorList>
            <person name="Nazina T.N."/>
            <person name="Sokolova D.S."/>
        </authorList>
    </citation>
    <scope>NUCLEOTIDE SEQUENCE [LARGE SCALE GENOMIC DNA]</scope>
    <source>
        <strain evidence="2 3">4-11</strain>
    </source>
</reference>
<evidence type="ECO:0000313" key="2">
    <source>
        <dbReference type="EMBL" id="RFU94272.1"/>
    </source>
</evidence>
<dbReference type="GO" id="GO:0047661">
    <property type="term" value="F:amino-acid racemase activity"/>
    <property type="evidence" value="ECO:0007669"/>
    <property type="project" value="InterPro"/>
</dbReference>
<dbReference type="Gene3D" id="3.40.50.12500">
    <property type="match status" value="1"/>
</dbReference>
<dbReference type="InterPro" id="IPR015942">
    <property type="entry name" value="Asp/Glu/hydantoin_racemase"/>
</dbReference>
<comment type="similarity">
    <text evidence="1">Belongs to the HyuE racemase family.</text>
</comment>
<protein>
    <submittedName>
        <fullName evidence="2">Asp/Glu racemase</fullName>
    </submittedName>
</protein>
<keyword evidence="3" id="KW-1185">Reference proteome</keyword>
<dbReference type="RefSeq" id="WP_117331026.1">
    <property type="nucleotide sequence ID" value="NZ_QUWK01000011.1"/>
</dbReference>
<dbReference type="Proteomes" id="UP000264002">
    <property type="component" value="Unassembled WGS sequence"/>
</dbReference>
<accession>A0A372MES4</accession>
<organism evidence="2 3">
    <name type="scientific">Sphaerochaeta halotolerans</name>
    <dbReference type="NCBI Taxonomy" id="2293840"/>
    <lineage>
        <taxon>Bacteria</taxon>
        <taxon>Pseudomonadati</taxon>
        <taxon>Spirochaetota</taxon>
        <taxon>Spirochaetia</taxon>
        <taxon>Spirochaetales</taxon>
        <taxon>Sphaerochaetaceae</taxon>
        <taxon>Sphaerochaeta</taxon>
    </lineage>
</organism>
<dbReference type="InterPro" id="IPR053714">
    <property type="entry name" value="Iso_Racemase_Enz_sf"/>
</dbReference>
<dbReference type="Pfam" id="PF01177">
    <property type="entry name" value="Asp_Glu_race"/>
    <property type="match status" value="1"/>
</dbReference>